<dbReference type="InterPro" id="IPR050491">
    <property type="entry name" value="AmpC-like"/>
</dbReference>
<gene>
    <name evidence="2" type="ORF">FNT36_19340</name>
</gene>
<organism evidence="2 3">
    <name type="scientific">Hymenobacter setariae</name>
    <dbReference type="NCBI Taxonomy" id="2594794"/>
    <lineage>
        <taxon>Bacteria</taxon>
        <taxon>Pseudomonadati</taxon>
        <taxon>Bacteroidota</taxon>
        <taxon>Cytophagia</taxon>
        <taxon>Cytophagales</taxon>
        <taxon>Hymenobacteraceae</taxon>
        <taxon>Hymenobacter</taxon>
    </lineage>
</organism>
<dbReference type="InterPro" id="IPR012338">
    <property type="entry name" value="Beta-lactam/transpept-like"/>
</dbReference>
<dbReference type="PANTHER" id="PTHR46825:SF9">
    <property type="entry name" value="BETA-LACTAMASE-RELATED DOMAIN-CONTAINING PROTEIN"/>
    <property type="match status" value="1"/>
</dbReference>
<dbReference type="SUPFAM" id="SSF56601">
    <property type="entry name" value="beta-lactamase/transpeptidase-like"/>
    <property type="match status" value="1"/>
</dbReference>
<dbReference type="InterPro" id="IPR001466">
    <property type="entry name" value="Beta-lactam-related"/>
</dbReference>
<sequence>MQLPGLRLLSCTFFLFLMNARLLFLTGLLGVATAARAQQLNTAKLDSLLTSLATNNKMMGSLAVSRNGQVVYNHAFGLAQLAPPVPATTATRYRMGSITKMFTAVMIFQLIEEKKLTLGTPLATFFPQLPNAKTIIIDQLLSHRSGLHNLTADAAYLGYMTQPKVQAELLAIMSKYPPDFEPGAKFDYSNSNYIVLGYIIEKLGKQPYAQALQKRVVAKAGLQSTYYGGKIDPKKQEAFSYKPTGSGGWQPDTETNMSTPGGAGAVVSTPADIDRFLEALFAGKLVSAASLGEMKTIRDGFGRGIMMMPFQGKPGYGHGGIIDGFQSLASYFPDDKLAITLSTNAHNYTLGDAMGDVLSICFNKPYKIPDFAASTFAPAAADLDRYAGTYASQQIPLKVTLTKEGGSLSAQATGQSAFPLEPVSQGVFKFDQARIRMEFDAAKPSFLLKQGANTYTFTKE</sequence>
<dbReference type="Gene3D" id="3.40.710.10">
    <property type="entry name" value="DD-peptidase/beta-lactamase superfamily"/>
    <property type="match status" value="1"/>
</dbReference>
<comment type="caution">
    <text evidence="2">The sequence shown here is derived from an EMBL/GenBank/DDBJ whole genome shotgun (WGS) entry which is preliminary data.</text>
</comment>
<evidence type="ECO:0000313" key="2">
    <source>
        <dbReference type="EMBL" id="TVT38353.1"/>
    </source>
</evidence>
<evidence type="ECO:0000259" key="1">
    <source>
        <dbReference type="Pfam" id="PF00144"/>
    </source>
</evidence>
<dbReference type="PANTHER" id="PTHR46825">
    <property type="entry name" value="D-ALANYL-D-ALANINE-CARBOXYPEPTIDASE/ENDOPEPTIDASE AMPH"/>
    <property type="match status" value="1"/>
</dbReference>
<name>A0A558BPF8_9BACT</name>
<dbReference type="EMBL" id="VMRJ01000005">
    <property type="protein sequence ID" value="TVT38353.1"/>
    <property type="molecule type" value="Genomic_DNA"/>
</dbReference>
<keyword evidence="3" id="KW-1185">Reference proteome</keyword>
<reference evidence="2 3" key="1">
    <citation type="submission" date="2019-07" db="EMBL/GenBank/DDBJ databases">
        <title>Hymenobacter sp. straun FUR1 Genome sequencing and assembly.</title>
        <authorList>
            <person name="Chhetri G."/>
        </authorList>
    </citation>
    <scope>NUCLEOTIDE SEQUENCE [LARGE SCALE GENOMIC DNA]</scope>
    <source>
        <strain evidence="2 3">Fur1</strain>
    </source>
</reference>
<protein>
    <submittedName>
        <fullName evidence="2">Beta-lactamase family protein</fullName>
    </submittedName>
</protein>
<feature type="domain" description="Beta-lactamase-related" evidence="1">
    <location>
        <begin position="61"/>
        <end position="347"/>
    </location>
</feature>
<proteinExistence type="predicted"/>
<evidence type="ECO:0000313" key="3">
    <source>
        <dbReference type="Proteomes" id="UP000317624"/>
    </source>
</evidence>
<dbReference type="Pfam" id="PF00144">
    <property type="entry name" value="Beta-lactamase"/>
    <property type="match status" value="1"/>
</dbReference>
<dbReference type="Proteomes" id="UP000317624">
    <property type="component" value="Unassembled WGS sequence"/>
</dbReference>
<dbReference type="OrthoDB" id="3174977at2"/>
<accession>A0A558BPF8</accession>
<dbReference type="AlphaFoldDB" id="A0A558BPF8"/>